<sequence length="578" mass="63632">MKTKQIIIAVLLCLTAGPAHPEVIEFPDNQFWRNLSQVFADETPDYEQIARRTPEYRQADEFDKGDVLAEQVLKLKRIKTDFGSDAQVLFRAAIRLDDYDAERGGFPINLFEPGIYLDVGSGLRFSNASDYAVLPATPEEGREIRQKERASSSLPSGLLLAGDFRMDPGHRRGMLATLYRFDYVDGDDTVIASIESVPDTQGLDGDQVEALVQTTQAKILQLAGLPPIGSPWPLVRDALQLSYGYAASETRRYDDGKFRMVEGNIQEEDLSDASRFRVGFGNSGDMVSQIFAKQGFTAFATSELGRIDTNATGRGLDCDTPHLADACGILIFEKQQGDWILTKAEGVLDLKETDHGRALETVLDDDVDAFLRSDLTVAYDRDWLAGKTSGSHFSGQYAPAARYILGEDMGGKPLYLRPTDHYLEGTPNFEVMLYAVDGAPGRTPLIFTLAPRQLHVEHAAAVRSLSGKRIMSSDLEGLTAYELLEDLRFLPAIEETLNDADLKAIQRATAVSSGSFEDRGAWFVHGGCRPHDCSDDFATVAIGKEDGHLIVVRSHNGTSEVFGSPREALPPVFERHGL</sequence>
<feature type="signal peptide" evidence="1">
    <location>
        <begin position="1"/>
        <end position="21"/>
    </location>
</feature>
<dbReference type="RefSeq" id="WP_183491592.1">
    <property type="nucleotide sequence ID" value="NZ_JACIDZ010000032.1"/>
</dbReference>
<reference evidence="2 3" key="1">
    <citation type="submission" date="2020-08" db="EMBL/GenBank/DDBJ databases">
        <title>Genomic Encyclopedia of Type Strains, Phase IV (KMG-IV): sequencing the most valuable type-strain genomes for metagenomic binning, comparative biology and taxonomic classification.</title>
        <authorList>
            <person name="Goeker M."/>
        </authorList>
    </citation>
    <scope>NUCLEOTIDE SEQUENCE [LARGE SCALE GENOMIC DNA]</scope>
    <source>
        <strain evidence="2 3">DSM 28101</strain>
    </source>
</reference>
<comment type="caution">
    <text evidence="2">The sequence shown here is derived from an EMBL/GenBank/DDBJ whole genome shotgun (WGS) entry which is preliminary data.</text>
</comment>
<evidence type="ECO:0000313" key="2">
    <source>
        <dbReference type="EMBL" id="MBB4124700.1"/>
    </source>
</evidence>
<dbReference type="AlphaFoldDB" id="A0A7W6KRD3"/>
<dbReference type="EMBL" id="JACIDZ010000032">
    <property type="protein sequence ID" value="MBB4124700.1"/>
    <property type="molecule type" value="Genomic_DNA"/>
</dbReference>
<name>A0A7W6KRD3_9HYPH</name>
<protein>
    <submittedName>
        <fullName evidence="2">Uncharacterized protein</fullName>
    </submittedName>
</protein>
<organism evidence="2 3">
    <name type="scientific">Martelella radicis</name>
    <dbReference type="NCBI Taxonomy" id="1397476"/>
    <lineage>
        <taxon>Bacteria</taxon>
        <taxon>Pseudomonadati</taxon>
        <taxon>Pseudomonadota</taxon>
        <taxon>Alphaproteobacteria</taxon>
        <taxon>Hyphomicrobiales</taxon>
        <taxon>Aurantimonadaceae</taxon>
        <taxon>Martelella</taxon>
    </lineage>
</organism>
<evidence type="ECO:0000256" key="1">
    <source>
        <dbReference type="SAM" id="SignalP"/>
    </source>
</evidence>
<gene>
    <name evidence="2" type="ORF">GGR30_004660</name>
</gene>
<keyword evidence="3" id="KW-1185">Reference proteome</keyword>
<accession>A0A7W6KRD3</accession>
<keyword evidence="1" id="KW-0732">Signal</keyword>
<evidence type="ECO:0000313" key="3">
    <source>
        <dbReference type="Proteomes" id="UP000530571"/>
    </source>
</evidence>
<dbReference type="Proteomes" id="UP000530571">
    <property type="component" value="Unassembled WGS sequence"/>
</dbReference>
<proteinExistence type="predicted"/>
<feature type="chain" id="PRO_5031113922" evidence="1">
    <location>
        <begin position="22"/>
        <end position="578"/>
    </location>
</feature>